<evidence type="ECO:0000256" key="1">
    <source>
        <dbReference type="SAM" id="SignalP"/>
    </source>
</evidence>
<dbReference type="Proteomes" id="UP000585050">
    <property type="component" value="Unassembled WGS sequence"/>
</dbReference>
<feature type="chain" id="PRO_5030862344" description="Lipocalin-like domain-containing protein" evidence="1">
    <location>
        <begin position="20"/>
        <end position="432"/>
    </location>
</feature>
<proteinExistence type="predicted"/>
<comment type="caution">
    <text evidence="2">The sequence shown here is derived from an EMBL/GenBank/DDBJ whole genome shotgun (WGS) entry which is preliminary data.</text>
</comment>
<feature type="signal peptide" evidence="1">
    <location>
        <begin position="1"/>
        <end position="19"/>
    </location>
</feature>
<dbReference type="EMBL" id="JABAIL010000002">
    <property type="protein sequence ID" value="NLR90692.1"/>
    <property type="molecule type" value="Genomic_DNA"/>
</dbReference>
<evidence type="ECO:0000313" key="3">
    <source>
        <dbReference type="Proteomes" id="UP000585050"/>
    </source>
</evidence>
<accession>A0A7X8XUT0</accession>
<keyword evidence="3" id="KW-1185">Reference proteome</keyword>
<gene>
    <name evidence="2" type="ORF">HGP29_05725</name>
</gene>
<name>A0A7X8XUT0_9BACT</name>
<keyword evidence="1" id="KW-0732">Signal</keyword>
<dbReference type="RefSeq" id="WP_168881411.1">
    <property type="nucleotide sequence ID" value="NZ_JABAIL010000002.1"/>
</dbReference>
<reference evidence="2 3" key="1">
    <citation type="submission" date="2020-04" db="EMBL/GenBank/DDBJ databases">
        <title>Flammeovirga sp. SR4, a novel species isolated from seawater.</title>
        <authorList>
            <person name="Wang X."/>
        </authorList>
    </citation>
    <scope>NUCLEOTIDE SEQUENCE [LARGE SCALE GENOMIC DNA]</scope>
    <source>
        <strain evidence="2 3">SR4</strain>
    </source>
</reference>
<evidence type="ECO:0008006" key="4">
    <source>
        <dbReference type="Google" id="ProtNLM"/>
    </source>
</evidence>
<dbReference type="PROSITE" id="PS51257">
    <property type="entry name" value="PROKAR_LIPOPROTEIN"/>
    <property type="match status" value="1"/>
</dbReference>
<dbReference type="AlphaFoldDB" id="A0A7X8XUT0"/>
<sequence>MKKIQHLILLLTLPCLFFACDTENTLDPSNSDDTNTDITANEYFEATWNISSGGAISSMAFTSDGLATVQGTASNSRTLVEQKDLLFYGGYTVQSDTIIDLEGYGTIKVLNVDGNIEIELIKEDNPEEKISLYATLDNTTYSEKTAFLSNIWKDEEGYYVYFTKDGALLTSDGSGIWEWIDDSEEALKVKIEDDIYRVDVVELTEENFTIELNFEENDSTFTQTINMTRADYEEFLENMEGFGEDHSYAVPAEMAGHGTFSIDGEEVFKIRGAAGRQNEVFENDSSGRFFDLVFMEDISVLDELEEYEGDDFIGNMVSLGITTSADTPKELAGDYSKGSDWEDNEDATTAPDYAVQFAGATTEIDGEFTLFLKNHDDEGLTIDRFNISKGKDKTYIIDAVYEVNKVSHEDDTTGEKVKVHFHYEGKIFFITD</sequence>
<organism evidence="2 3">
    <name type="scientific">Flammeovirga agarivorans</name>
    <dbReference type="NCBI Taxonomy" id="2726742"/>
    <lineage>
        <taxon>Bacteria</taxon>
        <taxon>Pseudomonadati</taxon>
        <taxon>Bacteroidota</taxon>
        <taxon>Cytophagia</taxon>
        <taxon>Cytophagales</taxon>
        <taxon>Flammeovirgaceae</taxon>
        <taxon>Flammeovirga</taxon>
    </lineage>
</organism>
<protein>
    <recommendedName>
        <fullName evidence="4">Lipocalin-like domain-containing protein</fullName>
    </recommendedName>
</protein>
<evidence type="ECO:0000313" key="2">
    <source>
        <dbReference type="EMBL" id="NLR90692.1"/>
    </source>
</evidence>